<comment type="similarity">
    <text evidence="2 6">Belongs to the drug/metabolite transporter (DMT) superfamily. Plant drug/metabolite exporter (P-DME) (TC 2.A.7.4) family.</text>
</comment>
<comment type="subcellular location">
    <subcellularLocation>
        <location evidence="1 6">Membrane</location>
        <topology evidence="1 6">Multi-pass membrane protein</topology>
    </subcellularLocation>
</comment>
<keyword evidence="10" id="KW-1185">Reference proteome</keyword>
<evidence type="ECO:0000313" key="10">
    <source>
        <dbReference type="Proteomes" id="UP001180020"/>
    </source>
</evidence>
<sequence length="165" mass="17744">MLENQEGRESSSPRSGWTTVKPYLAMVFLQFGFAGMSIVAMAALKDGMSPSTFVVYRHAIATLAISPFAFACKRNSRPKMTLSIFLKIMALGFLEPVLDQNLFYTGMKHTSATFTAAMGNVLPAVGEGEYEGGLERGEGGGDDCIRGRGDGHDVVSWPGPSHAMD</sequence>
<dbReference type="InterPro" id="IPR000620">
    <property type="entry name" value="EamA_dom"/>
</dbReference>
<dbReference type="GO" id="GO:0016020">
    <property type="term" value="C:membrane"/>
    <property type="evidence" value="ECO:0007669"/>
    <property type="project" value="UniProtKB-SubCell"/>
</dbReference>
<keyword evidence="4 6" id="KW-1133">Transmembrane helix</keyword>
<accession>A0AAV9DKH3</accession>
<proteinExistence type="inferred from homology"/>
<name>A0AAV9DKH3_ACOCL</name>
<evidence type="ECO:0000256" key="5">
    <source>
        <dbReference type="ARBA" id="ARBA00023136"/>
    </source>
</evidence>
<dbReference type="EMBL" id="JAUJYO010000012">
    <property type="protein sequence ID" value="KAK1301534.1"/>
    <property type="molecule type" value="Genomic_DNA"/>
</dbReference>
<dbReference type="Proteomes" id="UP001180020">
    <property type="component" value="Unassembled WGS sequence"/>
</dbReference>
<evidence type="ECO:0000256" key="3">
    <source>
        <dbReference type="ARBA" id="ARBA00022692"/>
    </source>
</evidence>
<feature type="region of interest" description="Disordered" evidence="7">
    <location>
        <begin position="132"/>
        <end position="165"/>
    </location>
</feature>
<dbReference type="PANTHER" id="PTHR31218">
    <property type="entry name" value="WAT1-RELATED PROTEIN"/>
    <property type="match status" value="1"/>
</dbReference>
<feature type="transmembrane region" description="Helical" evidence="6">
    <location>
        <begin position="55"/>
        <end position="72"/>
    </location>
</feature>
<dbReference type="AlphaFoldDB" id="A0AAV9DKH3"/>
<organism evidence="9 10">
    <name type="scientific">Acorus calamus</name>
    <name type="common">Sweet flag</name>
    <dbReference type="NCBI Taxonomy" id="4465"/>
    <lineage>
        <taxon>Eukaryota</taxon>
        <taxon>Viridiplantae</taxon>
        <taxon>Streptophyta</taxon>
        <taxon>Embryophyta</taxon>
        <taxon>Tracheophyta</taxon>
        <taxon>Spermatophyta</taxon>
        <taxon>Magnoliopsida</taxon>
        <taxon>Liliopsida</taxon>
        <taxon>Acoraceae</taxon>
        <taxon>Acorus</taxon>
    </lineage>
</organism>
<feature type="transmembrane region" description="Helical" evidence="6">
    <location>
        <begin position="23"/>
        <end position="43"/>
    </location>
</feature>
<evidence type="ECO:0000256" key="2">
    <source>
        <dbReference type="ARBA" id="ARBA00007635"/>
    </source>
</evidence>
<dbReference type="InterPro" id="IPR030184">
    <property type="entry name" value="WAT1-related"/>
</dbReference>
<feature type="domain" description="EamA" evidence="8">
    <location>
        <begin position="26"/>
        <end position="125"/>
    </location>
</feature>
<evidence type="ECO:0000313" key="9">
    <source>
        <dbReference type="EMBL" id="KAK1301534.1"/>
    </source>
</evidence>
<gene>
    <name evidence="9" type="ORF">QJS10_CPB12g01677</name>
</gene>
<evidence type="ECO:0000256" key="1">
    <source>
        <dbReference type="ARBA" id="ARBA00004141"/>
    </source>
</evidence>
<comment type="caution">
    <text evidence="6">Lacks conserved residue(s) required for the propagation of feature annotation.</text>
</comment>
<dbReference type="Pfam" id="PF00892">
    <property type="entry name" value="EamA"/>
    <property type="match status" value="1"/>
</dbReference>
<evidence type="ECO:0000256" key="6">
    <source>
        <dbReference type="RuleBase" id="RU363077"/>
    </source>
</evidence>
<feature type="compositionally biased region" description="Basic and acidic residues" evidence="7">
    <location>
        <begin position="133"/>
        <end position="153"/>
    </location>
</feature>
<evidence type="ECO:0000259" key="8">
    <source>
        <dbReference type="Pfam" id="PF00892"/>
    </source>
</evidence>
<evidence type="ECO:0000256" key="4">
    <source>
        <dbReference type="ARBA" id="ARBA00022989"/>
    </source>
</evidence>
<protein>
    <recommendedName>
        <fullName evidence="6">WAT1-related protein</fullName>
    </recommendedName>
</protein>
<comment type="caution">
    <text evidence="9">The sequence shown here is derived from an EMBL/GenBank/DDBJ whole genome shotgun (WGS) entry which is preliminary data.</text>
</comment>
<reference evidence="9" key="2">
    <citation type="submission" date="2023-06" db="EMBL/GenBank/DDBJ databases">
        <authorList>
            <person name="Ma L."/>
            <person name="Liu K.-W."/>
            <person name="Li Z."/>
            <person name="Hsiao Y.-Y."/>
            <person name="Qi Y."/>
            <person name="Fu T."/>
            <person name="Tang G."/>
            <person name="Zhang D."/>
            <person name="Sun W.-H."/>
            <person name="Liu D.-K."/>
            <person name="Li Y."/>
            <person name="Chen G.-Z."/>
            <person name="Liu X.-D."/>
            <person name="Liao X.-Y."/>
            <person name="Jiang Y.-T."/>
            <person name="Yu X."/>
            <person name="Hao Y."/>
            <person name="Huang J."/>
            <person name="Zhao X.-W."/>
            <person name="Ke S."/>
            <person name="Chen Y.-Y."/>
            <person name="Wu W.-L."/>
            <person name="Hsu J.-L."/>
            <person name="Lin Y.-F."/>
            <person name="Huang M.-D."/>
            <person name="Li C.-Y."/>
            <person name="Huang L."/>
            <person name="Wang Z.-W."/>
            <person name="Zhao X."/>
            <person name="Zhong W.-Y."/>
            <person name="Peng D.-H."/>
            <person name="Ahmad S."/>
            <person name="Lan S."/>
            <person name="Zhang J.-S."/>
            <person name="Tsai W.-C."/>
            <person name="Van De Peer Y."/>
            <person name="Liu Z.-J."/>
        </authorList>
    </citation>
    <scope>NUCLEOTIDE SEQUENCE</scope>
    <source>
        <strain evidence="9">CP</strain>
        <tissue evidence="9">Leaves</tissue>
    </source>
</reference>
<reference evidence="9" key="1">
    <citation type="journal article" date="2023" name="Nat. Commun.">
        <title>Diploid and tetraploid genomes of Acorus and the evolution of monocots.</title>
        <authorList>
            <person name="Ma L."/>
            <person name="Liu K.W."/>
            <person name="Li Z."/>
            <person name="Hsiao Y.Y."/>
            <person name="Qi Y."/>
            <person name="Fu T."/>
            <person name="Tang G.D."/>
            <person name="Zhang D."/>
            <person name="Sun W.H."/>
            <person name="Liu D.K."/>
            <person name="Li Y."/>
            <person name="Chen G.Z."/>
            <person name="Liu X.D."/>
            <person name="Liao X.Y."/>
            <person name="Jiang Y.T."/>
            <person name="Yu X."/>
            <person name="Hao Y."/>
            <person name="Huang J."/>
            <person name="Zhao X.W."/>
            <person name="Ke S."/>
            <person name="Chen Y.Y."/>
            <person name="Wu W.L."/>
            <person name="Hsu J.L."/>
            <person name="Lin Y.F."/>
            <person name="Huang M.D."/>
            <person name="Li C.Y."/>
            <person name="Huang L."/>
            <person name="Wang Z.W."/>
            <person name="Zhao X."/>
            <person name="Zhong W.Y."/>
            <person name="Peng D.H."/>
            <person name="Ahmad S."/>
            <person name="Lan S."/>
            <person name="Zhang J.S."/>
            <person name="Tsai W.C."/>
            <person name="Van de Peer Y."/>
            <person name="Liu Z.J."/>
        </authorList>
    </citation>
    <scope>NUCLEOTIDE SEQUENCE</scope>
    <source>
        <strain evidence="9">CP</strain>
    </source>
</reference>
<dbReference type="GO" id="GO:0022857">
    <property type="term" value="F:transmembrane transporter activity"/>
    <property type="evidence" value="ECO:0007669"/>
    <property type="project" value="InterPro"/>
</dbReference>
<keyword evidence="5 6" id="KW-0472">Membrane</keyword>
<keyword evidence="3 6" id="KW-0812">Transmembrane</keyword>
<evidence type="ECO:0000256" key="7">
    <source>
        <dbReference type="SAM" id="MobiDB-lite"/>
    </source>
</evidence>